<dbReference type="AlphaFoldDB" id="A0AAD6I827"/>
<reference evidence="1" key="1">
    <citation type="journal article" date="2023" name="IMA Fungus">
        <title>Comparative genomic study of the Penicillium genus elucidates a diverse pangenome and 15 lateral gene transfer events.</title>
        <authorList>
            <person name="Petersen C."/>
            <person name="Sorensen T."/>
            <person name="Nielsen M.R."/>
            <person name="Sondergaard T.E."/>
            <person name="Sorensen J.L."/>
            <person name="Fitzpatrick D.A."/>
            <person name="Frisvad J.C."/>
            <person name="Nielsen K.L."/>
        </authorList>
    </citation>
    <scope>NUCLEOTIDE SEQUENCE</scope>
    <source>
        <strain evidence="1">IBT 15450</strain>
    </source>
</reference>
<sequence>MNRDVIPPPVVKQRLKMFIKSTAASVSSGTVSRVFWHLFRICLSFSLLSLDNTILAVASCLAYLRSVASYRRTRRNVRFYPKTVLITGVGASHALALARAWAAEGHRVVGADVTDLDLPVRSGASMSKALQAFYRIPKDHYISRLLDVIHREKVDVWIPCSPKATSSEDATARQVVESRTGCKCITFDTELAACFSHPDAFRQLVIERGLPGLEYHKVLSRDSVHKILHRSPSKSYQMLRASPSANDKAMRLPKRTTSKTYSSISEIQISKDRPWVLQQHYRLGELFADILVVRGQVQAINVRLSDAHSSPWGTSRLDEALAAAIHQLMQNFAAKIGTRLTGHLSVRLMVDEEFDAHSVRHAVYIAGCIPGAKAVEHLLQDISCPIAGYLSVFPSDPIDASSKTTPTLSSSRTTSIASFSTAGRFSALLLQFSLLRHGIQILELSKAEFVRLLFWKDPLFSFQDPLPWWWQVHVYQPLREIWVLVKQTREVGL</sequence>
<accession>A0AAD6I827</accession>
<organism evidence="1 2">
    <name type="scientific">Penicillium canescens</name>
    <dbReference type="NCBI Taxonomy" id="5083"/>
    <lineage>
        <taxon>Eukaryota</taxon>
        <taxon>Fungi</taxon>
        <taxon>Dikarya</taxon>
        <taxon>Ascomycota</taxon>
        <taxon>Pezizomycotina</taxon>
        <taxon>Eurotiomycetes</taxon>
        <taxon>Eurotiomycetidae</taxon>
        <taxon>Eurotiales</taxon>
        <taxon>Aspergillaceae</taxon>
        <taxon>Penicillium</taxon>
    </lineage>
</organism>
<evidence type="ECO:0000313" key="2">
    <source>
        <dbReference type="Proteomes" id="UP001219568"/>
    </source>
</evidence>
<gene>
    <name evidence="1" type="ORF">N7460_008956</name>
</gene>
<evidence type="ECO:0000313" key="1">
    <source>
        <dbReference type="EMBL" id="KAJ6034781.1"/>
    </source>
</evidence>
<dbReference type="Gene3D" id="3.40.50.20">
    <property type="match status" value="1"/>
</dbReference>
<reference evidence="1" key="2">
    <citation type="submission" date="2023-01" db="EMBL/GenBank/DDBJ databases">
        <authorList>
            <person name="Petersen C."/>
        </authorList>
    </citation>
    <scope>NUCLEOTIDE SEQUENCE</scope>
    <source>
        <strain evidence="1">IBT 15450</strain>
    </source>
</reference>
<keyword evidence="2" id="KW-1185">Reference proteome</keyword>
<comment type="caution">
    <text evidence="1">The sequence shown here is derived from an EMBL/GenBank/DDBJ whole genome shotgun (WGS) entry which is preliminary data.</text>
</comment>
<proteinExistence type="predicted"/>
<dbReference type="Proteomes" id="UP001219568">
    <property type="component" value="Unassembled WGS sequence"/>
</dbReference>
<protein>
    <recommendedName>
        <fullName evidence="3">ATP-grasp domain-containing protein</fullName>
    </recommendedName>
</protein>
<dbReference type="SUPFAM" id="SSF51735">
    <property type="entry name" value="NAD(P)-binding Rossmann-fold domains"/>
    <property type="match status" value="1"/>
</dbReference>
<evidence type="ECO:0008006" key="3">
    <source>
        <dbReference type="Google" id="ProtNLM"/>
    </source>
</evidence>
<dbReference type="InterPro" id="IPR036291">
    <property type="entry name" value="NAD(P)-bd_dom_sf"/>
</dbReference>
<dbReference type="EMBL" id="JAQJZL010000010">
    <property type="protein sequence ID" value="KAJ6034781.1"/>
    <property type="molecule type" value="Genomic_DNA"/>
</dbReference>
<name>A0AAD6I827_PENCN</name>